<dbReference type="SMART" id="SM00829">
    <property type="entry name" value="PKS_ER"/>
    <property type="match status" value="1"/>
</dbReference>
<reference evidence="5 6" key="1">
    <citation type="journal article" date="2013" name="PLoS Genet.">
        <title>Comparative genome structure, secondary metabolite, and effector coding capacity across Cochliobolus pathogens.</title>
        <authorList>
            <person name="Condon B.J."/>
            <person name="Leng Y."/>
            <person name="Wu D."/>
            <person name="Bushley K.E."/>
            <person name="Ohm R.A."/>
            <person name="Otillar R."/>
            <person name="Martin J."/>
            <person name="Schackwitz W."/>
            <person name="Grimwood J."/>
            <person name="MohdZainudin N."/>
            <person name="Xue C."/>
            <person name="Wang R."/>
            <person name="Manning V.A."/>
            <person name="Dhillon B."/>
            <person name="Tu Z.J."/>
            <person name="Steffenson B.J."/>
            <person name="Salamov A."/>
            <person name="Sun H."/>
            <person name="Lowry S."/>
            <person name="LaButti K."/>
            <person name="Han J."/>
            <person name="Copeland A."/>
            <person name="Lindquist E."/>
            <person name="Barry K."/>
            <person name="Schmutz J."/>
            <person name="Baker S.E."/>
            <person name="Ciuffetti L.M."/>
            <person name="Grigoriev I.V."/>
            <person name="Zhong S."/>
            <person name="Turgeon B.G."/>
        </authorList>
    </citation>
    <scope>NUCLEOTIDE SEQUENCE [LARGE SCALE GENOMIC DNA]</scope>
    <source>
        <strain evidence="5 6">ATCC 44560</strain>
    </source>
</reference>
<sequence length="263" mass="28571">MGIIPVVYLTAWIYLYEIGGLANRAKLEKKPTVLIHVATGGVGQAAIQLAQRECVEIFITAGSIEKRDFLEKNIGVLRMTPNRGVDVVINSLAGDALRASRELVAPSGAFAEIDLADNEGAGRLAWQHEPMYNHTDLLRNGADNVDGSSRNRDSCTRSKPDLIAAAISLEEVEQMVLKALLDQLTETLSYDLEELDTDRSLNAYGVDSLSFVEIRPWMTKEIGADVFVSDSTNGQSIGQLAAKASARSRFLPLVKRVENVAGA</sequence>
<dbReference type="eggNOG" id="KOG1202">
    <property type="taxonomic scope" value="Eukaryota"/>
</dbReference>
<dbReference type="SUPFAM" id="SSF47336">
    <property type="entry name" value="ACP-like"/>
    <property type="match status" value="1"/>
</dbReference>
<dbReference type="Gene3D" id="3.40.50.720">
    <property type="entry name" value="NAD(P)-binding Rossmann-like Domain"/>
    <property type="match status" value="1"/>
</dbReference>
<keyword evidence="1" id="KW-0596">Phosphopantetheine</keyword>
<feature type="domain" description="Carrier" evidence="4">
    <location>
        <begin position="167"/>
        <end position="248"/>
    </location>
</feature>
<dbReference type="InterPro" id="IPR036736">
    <property type="entry name" value="ACP-like_sf"/>
</dbReference>
<dbReference type="InterPro" id="IPR050444">
    <property type="entry name" value="Polyketide_Synthase"/>
</dbReference>
<evidence type="ECO:0000256" key="3">
    <source>
        <dbReference type="ARBA" id="ARBA00022679"/>
    </source>
</evidence>
<dbReference type="PANTHER" id="PTHR45681">
    <property type="entry name" value="POLYKETIDE SYNTHASE 44-RELATED"/>
    <property type="match status" value="1"/>
</dbReference>
<dbReference type="GO" id="GO:0016491">
    <property type="term" value="F:oxidoreductase activity"/>
    <property type="evidence" value="ECO:0007669"/>
    <property type="project" value="InterPro"/>
</dbReference>
<dbReference type="SMART" id="SM00823">
    <property type="entry name" value="PKS_PP"/>
    <property type="match status" value="1"/>
</dbReference>
<keyword evidence="3" id="KW-0808">Transferase</keyword>
<dbReference type="EMBL" id="KI964090">
    <property type="protein sequence ID" value="EUC41693.1"/>
    <property type="molecule type" value="Genomic_DNA"/>
</dbReference>
<dbReference type="OrthoDB" id="329835at2759"/>
<dbReference type="KEGG" id="bor:COCMIDRAFT_8620"/>
<dbReference type="PANTHER" id="PTHR45681:SF6">
    <property type="entry name" value="POLYKETIDE SYNTHASE 37"/>
    <property type="match status" value="1"/>
</dbReference>
<keyword evidence="2" id="KW-0597">Phosphoprotein</keyword>
<dbReference type="GO" id="GO:0031177">
    <property type="term" value="F:phosphopantetheine binding"/>
    <property type="evidence" value="ECO:0007669"/>
    <property type="project" value="InterPro"/>
</dbReference>
<dbReference type="PROSITE" id="PS50075">
    <property type="entry name" value="CARRIER"/>
    <property type="match status" value="1"/>
</dbReference>
<dbReference type="InterPro" id="IPR020843">
    <property type="entry name" value="ER"/>
</dbReference>
<evidence type="ECO:0000256" key="2">
    <source>
        <dbReference type="ARBA" id="ARBA00022553"/>
    </source>
</evidence>
<dbReference type="STRING" id="930090.W6YVY9"/>
<dbReference type="RefSeq" id="XP_007691771.1">
    <property type="nucleotide sequence ID" value="XM_007693581.1"/>
</dbReference>
<organism evidence="5 6">
    <name type="scientific">Bipolaris oryzae ATCC 44560</name>
    <dbReference type="NCBI Taxonomy" id="930090"/>
    <lineage>
        <taxon>Eukaryota</taxon>
        <taxon>Fungi</taxon>
        <taxon>Dikarya</taxon>
        <taxon>Ascomycota</taxon>
        <taxon>Pezizomycotina</taxon>
        <taxon>Dothideomycetes</taxon>
        <taxon>Pleosporomycetidae</taxon>
        <taxon>Pleosporales</taxon>
        <taxon>Pleosporineae</taxon>
        <taxon>Pleosporaceae</taxon>
        <taxon>Bipolaris</taxon>
    </lineage>
</organism>
<evidence type="ECO:0000313" key="6">
    <source>
        <dbReference type="Proteomes" id="UP000054032"/>
    </source>
</evidence>
<protein>
    <recommendedName>
        <fullName evidence="4">Carrier domain-containing protein</fullName>
    </recommendedName>
</protein>
<evidence type="ECO:0000256" key="1">
    <source>
        <dbReference type="ARBA" id="ARBA00022450"/>
    </source>
</evidence>
<dbReference type="Proteomes" id="UP000054032">
    <property type="component" value="Unassembled WGS sequence"/>
</dbReference>
<evidence type="ECO:0000259" key="4">
    <source>
        <dbReference type="PROSITE" id="PS50075"/>
    </source>
</evidence>
<dbReference type="CDD" id="cd05195">
    <property type="entry name" value="enoyl_red"/>
    <property type="match status" value="1"/>
</dbReference>
<accession>W6YVY9</accession>
<dbReference type="AlphaFoldDB" id="W6YVY9"/>
<evidence type="ECO:0000313" key="5">
    <source>
        <dbReference type="EMBL" id="EUC41693.1"/>
    </source>
</evidence>
<dbReference type="InterPro" id="IPR009081">
    <property type="entry name" value="PP-bd_ACP"/>
</dbReference>
<dbReference type="InterPro" id="IPR020806">
    <property type="entry name" value="PKS_PP-bd"/>
</dbReference>
<dbReference type="InterPro" id="IPR036291">
    <property type="entry name" value="NAD(P)-bd_dom_sf"/>
</dbReference>
<name>W6YVY9_COCMI</name>
<dbReference type="Gene3D" id="1.10.1200.10">
    <property type="entry name" value="ACP-like"/>
    <property type="match status" value="1"/>
</dbReference>
<dbReference type="SUPFAM" id="SSF51735">
    <property type="entry name" value="NAD(P)-binding Rossmann-fold domains"/>
    <property type="match status" value="1"/>
</dbReference>
<dbReference type="GO" id="GO:0016740">
    <property type="term" value="F:transferase activity"/>
    <property type="evidence" value="ECO:0007669"/>
    <property type="project" value="UniProtKB-KW"/>
</dbReference>
<gene>
    <name evidence="5" type="ORF">COCMIDRAFT_8620</name>
</gene>
<dbReference type="HOGENOM" id="CLU_1057639_0_0_1"/>
<dbReference type="Pfam" id="PF23297">
    <property type="entry name" value="ACP_SdgA_C"/>
    <property type="match status" value="1"/>
</dbReference>
<keyword evidence="6" id="KW-1185">Reference proteome</keyword>
<dbReference type="GeneID" id="19126812"/>
<proteinExistence type="predicted"/>